<comment type="caution">
    <text evidence="2">The sequence shown here is derived from an EMBL/GenBank/DDBJ whole genome shotgun (WGS) entry which is preliminary data.</text>
</comment>
<name>A0A5N5FAH2_9ROSA</name>
<sequence length="144" mass="16217">MTPPHNETNHIDLDGDTQGLEDIEIINDISPTSANVQKTQSKRKPTNFVDVPHTKKKPTTPKDMIADSLAKMASSFQEYICADTKKLDPTEVYDEVNAIPDLSEEEQIKACAWLIENDKQFLMLKTLPVEKKKNMVLLFTSRGA</sequence>
<dbReference type="AlphaFoldDB" id="A0A5N5FAH2"/>
<keyword evidence="3" id="KW-1185">Reference proteome</keyword>
<feature type="region of interest" description="Disordered" evidence="1">
    <location>
        <begin position="33"/>
        <end position="61"/>
    </location>
</feature>
<evidence type="ECO:0000313" key="2">
    <source>
        <dbReference type="EMBL" id="KAB2595514.1"/>
    </source>
</evidence>
<dbReference type="OrthoDB" id="1165583at2759"/>
<gene>
    <name evidence="2" type="ORF">D8674_030964</name>
</gene>
<evidence type="ECO:0000313" key="3">
    <source>
        <dbReference type="Proteomes" id="UP000327157"/>
    </source>
</evidence>
<dbReference type="EMBL" id="SMOL01000781">
    <property type="protein sequence ID" value="KAB2595514.1"/>
    <property type="molecule type" value="Genomic_DNA"/>
</dbReference>
<organism evidence="2 3">
    <name type="scientific">Pyrus ussuriensis x Pyrus communis</name>
    <dbReference type="NCBI Taxonomy" id="2448454"/>
    <lineage>
        <taxon>Eukaryota</taxon>
        <taxon>Viridiplantae</taxon>
        <taxon>Streptophyta</taxon>
        <taxon>Embryophyta</taxon>
        <taxon>Tracheophyta</taxon>
        <taxon>Spermatophyta</taxon>
        <taxon>Magnoliopsida</taxon>
        <taxon>eudicotyledons</taxon>
        <taxon>Gunneridae</taxon>
        <taxon>Pentapetalae</taxon>
        <taxon>rosids</taxon>
        <taxon>fabids</taxon>
        <taxon>Rosales</taxon>
        <taxon>Rosaceae</taxon>
        <taxon>Amygdaloideae</taxon>
        <taxon>Maleae</taxon>
        <taxon>Pyrus</taxon>
    </lineage>
</organism>
<reference evidence="2 3" key="1">
    <citation type="submission" date="2019-09" db="EMBL/GenBank/DDBJ databases">
        <authorList>
            <person name="Ou C."/>
        </authorList>
    </citation>
    <scope>NUCLEOTIDE SEQUENCE [LARGE SCALE GENOMIC DNA]</scope>
    <source>
        <strain evidence="2">S2</strain>
        <tissue evidence="2">Leaf</tissue>
    </source>
</reference>
<reference evidence="3" key="2">
    <citation type="submission" date="2019-10" db="EMBL/GenBank/DDBJ databases">
        <title>A de novo genome assembly of a pear dwarfing rootstock.</title>
        <authorList>
            <person name="Wang F."/>
            <person name="Wang J."/>
            <person name="Li S."/>
            <person name="Zhang Y."/>
            <person name="Fang M."/>
            <person name="Ma L."/>
            <person name="Zhao Y."/>
            <person name="Jiang S."/>
        </authorList>
    </citation>
    <scope>NUCLEOTIDE SEQUENCE [LARGE SCALE GENOMIC DNA]</scope>
</reference>
<evidence type="ECO:0000256" key="1">
    <source>
        <dbReference type="SAM" id="MobiDB-lite"/>
    </source>
</evidence>
<reference evidence="2 3" key="3">
    <citation type="submission" date="2019-11" db="EMBL/GenBank/DDBJ databases">
        <title>A de novo genome assembly of a pear dwarfing rootstock.</title>
        <authorList>
            <person name="Wang F."/>
            <person name="Wang J."/>
            <person name="Li S."/>
            <person name="Zhang Y."/>
            <person name="Fang M."/>
            <person name="Ma L."/>
            <person name="Zhao Y."/>
            <person name="Jiang S."/>
        </authorList>
    </citation>
    <scope>NUCLEOTIDE SEQUENCE [LARGE SCALE GENOMIC DNA]</scope>
    <source>
        <strain evidence="2">S2</strain>
        <tissue evidence="2">Leaf</tissue>
    </source>
</reference>
<dbReference type="Proteomes" id="UP000327157">
    <property type="component" value="Chromosome 7"/>
</dbReference>
<proteinExistence type="predicted"/>
<protein>
    <submittedName>
        <fullName evidence="2">Uncharacterized protein</fullName>
    </submittedName>
</protein>
<accession>A0A5N5FAH2</accession>